<reference evidence="12" key="1">
    <citation type="submission" date="2021-10" db="EMBL/GenBank/DDBJ databases">
        <title>Tropical sea cucumber genome reveals ecological adaptation and Cuvierian tubules defense mechanism.</title>
        <authorList>
            <person name="Chen T."/>
        </authorList>
    </citation>
    <scope>NUCLEOTIDE SEQUENCE</scope>
    <source>
        <strain evidence="12">Nanhai2018</strain>
        <tissue evidence="12">Muscle</tissue>
    </source>
</reference>
<keyword evidence="8" id="KW-0698">rRNA processing</keyword>
<dbReference type="EMBL" id="JAIZAY010000015">
    <property type="protein sequence ID" value="KAJ8028317.1"/>
    <property type="molecule type" value="Genomic_DNA"/>
</dbReference>
<evidence type="ECO:0000256" key="9">
    <source>
        <dbReference type="ARBA" id="ARBA00023242"/>
    </source>
</evidence>
<keyword evidence="9" id="KW-0539">Nucleus</keyword>
<sequence length="267" mass="30192">MSAYDFVRKGKLNFKGSSGSSGISKKHKKKKKKHRLDREPEEKSPKQIDAEEHGGWWSVRTFVEIEGTIAIEMGKNTYVHAMDNGLFTLGAPHKEALEGPSPPEQFVVIPVSERKFALKSGYGKYLGIDIKDRLIGRADAMGPREQFEPVFQDGKTALMGCNNCFLSCNKNEDIVATSKTAGSEEFITIRCNAPVVKKKKDEVPSIDKGDVDKCEYSYVKQFQSWEDRRVRINQENSAVLKNARAEGKLHEALLDRREKMKADRYCK</sequence>
<dbReference type="AlphaFoldDB" id="A0A9Q1GWY4"/>
<keyword evidence="6" id="KW-0690">Ribosome biogenesis</keyword>
<dbReference type="CDD" id="cd23338">
    <property type="entry name" value="beta-trefoil_FSCN_FRG1"/>
    <property type="match status" value="1"/>
</dbReference>
<feature type="compositionally biased region" description="Basic residues" evidence="11">
    <location>
        <begin position="24"/>
        <end position="35"/>
    </location>
</feature>
<dbReference type="GO" id="GO:0051015">
    <property type="term" value="F:actin filament binding"/>
    <property type="evidence" value="ECO:0007669"/>
    <property type="project" value="TreeGrafter"/>
</dbReference>
<keyword evidence="13" id="KW-1185">Reference proteome</keyword>
<dbReference type="OrthoDB" id="5539371at2759"/>
<feature type="region of interest" description="Disordered" evidence="11">
    <location>
        <begin position="1"/>
        <end position="49"/>
    </location>
</feature>
<evidence type="ECO:0000256" key="8">
    <source>
        <dbReference type="ARBA" id="ARBA00022552"/>
    </source>
</evidence>
<evidence type="ECO:0000256" key="4">
    <source>
        <dbReference type="ARBA" id="ARBA00010878"/>
    </source>
</evidence>
<keyword evidence="5" id="KW-0963">Cytoplasm</keyword>
<feature type="compositionally biased region" description="Basic and acidic residues" evidence="11">
    <location>
        <begin position="36"/>
        <end position="49"/>
    </location>
</feature>
<gene>
    <name evidence="12" type="ORF">HOLleu_30520</name>
</gene>
<evidence type="ECO:0000256" key="6">
    <source>
        <dbReference type="ARBA" id="ARBA00022517"/>
    </source>
</evidence>
<dbReference type="GO" id="GO:0006364">
    <property type="term" value="P:rRNA processing"/>
    <property type="evidence" value="ECO:0007669"/>
    <property type="project" value="UniProtKB-KW"/>
</dbReference>
<dbReference type="SUPFAM" id="SSF50405">
    <property type="entry name" value="Actin-crosslinking proteins"/>
    <property type="match status" value="1"/>
</dbReference>
<dbReference type="InterPro" id="IPR010414">
    <property type="entry name" value="FRG1"/>
</dbReference>
<evidence type="ECO:0000256" key="1">
    <source>
        <dbReference type="ARBA" id="ARBA00004408"/>
    </source>
</evidence>
<evidence type="ECO:0000256" key="2">
    <source>
        <dbReference type="ARBA" id="ARBA00004496"/>
    </source>
</evidence>
<dbReference type="Gene3D" id="2.80.10.50">
    <property type="match status" value="1"/>
</dbReference>
<dbReference type="GO" id="GO:0007517">
    <property type="term" value="P:muscle organ development"/>
    <property type="evidence" value="ECO:0007669"/>
    <property type="project" value="UniProtKB-KW"/>
</dbReference>
<dbReference type="GO" id="GO:0071013">
    <property type="term" value="C:catalytic step 2 spliceosome"/>
    <property type="evidence" value="ECO:0007669"/>
    <property type="project" value="TreeGrafter"/>
</dbReference>
<protein>
    <recommendedName>
        <fullName evidence="10">Protein FRG1 homolog</fullName>
    </recommendedName>
</protein>
<dbReference type="FunFam" id="2.80.10.50:FF:000061">
    <property type="entry name" value="Protein FRG1"/>
    <property type="match status" value="1"/>
</dbReference>
<accession>A0A9Q1GWY4</accession>
<comment type="caution">
    <text evidence="12">The sequence shown here is derived from an EMBL/GenBank/DDBJ whole genome shotgun (WGS) entry which is preliminary data.</text>
</comment>
<proteinExistence type="inferred from homology"/>
<dbReference type="GO" id="GO:0015030">
    <property type="term" value="C:Cajal body"/>
    <property type="evidence" value="ECO:0007669"/>
    <property type="project" value="UniProtKB-SubCell"/>
</dbReference>
<evidence type="ECO:0000256" key="5">
    <source>
        <dbReference type="ARBA" id="ARBA00022490"/>
    </source>
</evidence>
<dbReference type="InterPro" id="IPR013865">
    <property type="entry name" value="FAM32A"/>
</dbReference>
<evidence type="ECO:0000313" key="13">
    <source>
        <dbReference type="Proteomes" id="UP001152320"/>
    </source>
</evidence>
<evidence type="ECO:0000313" key="12">
    <source>
        <dbReference type="EMBL" id="KAJ8028317.1"/>
    </source>
</evidence>
<evidence type="ECO:0000256" key="7">
    <source>
        <dbReference type="ARBA" id="ARBA00022541"/>
    </source>
</evidence>
<organism evidence="12 13">
    <name type="scientific">Holothuria leucospilota</name>
    <name type="common">Black long sea cucumber</name>
    <name type="synonym">Mertensiothuria leucospilota</name>
    <dbReference type="NCBI Taxonomy" id="206669"/>
    <lineage>
        <taxon>Eukaryota</taxon>
        <taxon>Metazoa</taxon>
        <taxon>Echinodermata</taxon>
        <taxon>Eleutherozoa</taxon>
        <taxon>Echinozoa</taxon>
        <taxon>Holothuroidea</taxon>
        <taxon>Aspidochirotacea</taxon>
        <taxon>Aspidochirotida</taxon>
        <taxon>Holothuriidae</taxon>
        <taxon>Holothuria</taxon>
    </lineage>
</organism>
<comment type="similarity">
    <text evidence="4">Belongs to the FRG1 family.</text>
</comment>
<dbReference type="GO" id="GO:0055120">
    <property type="term" value="C:striated muscle dense body"/>
    <property type="evidence" value="ECO:0007669"/>
    <property type="project" value="TreeGrafter"/>
</dbReference>
<comment type="subcellular location">
    <subcellularLocation>
        <location evidence="2">Cytoplasm</location>
    </subcellularLocation>
    <subcellularLocation>
        <location evidence="1">Nucleus</location>
        <location evidence="1">Cajal body</location>
    </subcellularLocation>
    <subcellularLocation>
        <location evidence="3">Nucleus</location>
        <location evidence="3">Nucleolus</location>
    </subcellularLocation>
</comment>
<dbReference type="GO" id="GO:0005730">
    <property type="term" value="C:nucleolus"/>
    <property type="evidence" value="ECO:0007669"/>
    <property type="project" value="UniProtKB-SubCell"/>
</dbReference>
<evidence type="ECO:0000256" key="10">
    <source>
        <dbReference type="ARBA" id="ARBA00072064"/>
    </source>
</evidence>
<dbReference type="PANTHER" id="PTHR12928:SF0">
    <property type="entry name" value="FSHD REGION GENE 1"/>
    <property type="match status" value="1"/>
</dbReference>
<dbReference type="InterPro" id="IPR008999">
    <property type="entry name" value="Actin-crosslinking"/>
</dbReference>
<dbReference type="Proteomes" id="UP001152320">
    <property type="component" value="Chromosome 15"/>
</dbReference>
<evidence type="ECO:0000256" key="3">
    <source>
        <dbReference type="ARBA" id="ARBA00004604"/>
    </source>
</evidence>
<keyword evidence="7" id="KW-0517">Myogenesis</keyword>
<dbReference type="PANTHER" id="PTHR12928">
    <property type="entry name" value="FRG1 PROTEIN"/>
    <property type="match status" value="1"/>
</dbReference>
<dbReference type="Pfam" id="PF08555">
    <property type="entry name" value="FAM32A"/>
    <property type="match status" value="1"/>
</dbReference>
<evidence type="ECO:0000256" key="11">
    <source>
        <dbReference type="SAM" id="MobiDB-lite"/>
    </source>
</evidence>
<name>A0A9Q1GWY4_HOLLE</name>
<dbReference type="Pfam" id="PF06229">
    <property type="entry name" value="FRG1"/>
    <property type="match status" value="1"/>
</dbReference>